<feature type="domain" description="Tetrapyrrole methylase" evidence="7">
    <location>
        <begin position="15"/>
        <end position="214"/>
    </location>
</feature>
<dbReference type="HAMAP" id="MF_01877">
    <property type="entry name" value="16SrRNA_methyltr_I"/>
    <property type="match status" value="1"/>
</dbReference>
<name>A0A9X3FNV2_9LACT</name>
<keyword evidence="1 6" id="KW-0963">Cytoplasm</keyword>
<dbReference type="InterPro" id="IPR008189">
    <property type="entry name" value="rRNA_ssu_MeTfrase_I"/>
</dbReference>
<dbReference type="CDD" id="cd11648">
    <property type="entry name" value="RsmI"/>
    <property type="match status" value="1"/>
</dbReference>
<keyword evidence="3 6" id="KW-0489">Methyltransferase</keyword>
<dbReference type="InterPro" id="IPR035996">
    <property type="entry name" value="4pyrrol_Methylase_sf"/>
</dbReference>
<gene>
    <name evidence="6 8" type="primary">rsmI</name>
    <name evidence="8" type="ORF">OW157_06385</name>
</gene>
<dbReference type="GO" id="GO:0005737">
    <property type="term" value="C:cytoplasm"/>
    <property type="evidence" value="ECO:0007669"/>
    <property type="project" value="UniProtKB-SubCell"/>
</dbReference>
<dbReference type="PANTHER" id="PTHR46111">
    <property type="entry name" value="RIBOSOMAL RNA SMALL SUBUNIT METHYLTRANSFERASE I"/>
    <property type="match status" value="1"/>
</dbReference>
<proteinExistence type="inferred from homology"/>
<evidence type="ECO:0000313" key="8">
    <source>
        <dbReference type="EMBL" id="MCZ0726188.1"/>
    </source>
</evidence>
<dbReference type="PIRSF" id="PIRSF005917">
    <property type="entry name" value="MTase_YraL"/>
    <property type="match status" value="1"/>
</dbReference>
<dbReference type="Pfam" id="PF00590">
    <property type="entry name" value="TP_methylase"/>
    <property type="match status" value="1"/>
</dbReference>
<evidence type="ECO:0000313" key="9">
    <source>
        <dbReference type="Proteomes" id="UP001146670"/>
    </source>
</evidence>
<evidence type="ECO:0000256" key="6">
    <source>
        <dbReference type="HAMAP-Rule" id="MF_01877"/>
    </source>
</evidence>
<evidence type="ECO:0000256" key="2">
    <source>
        <dbReference type="ARBA" id="ARBA00022552"/>
    </source>
</evidence>
<dbReference type="InterPro" id="IPR018063">
    <property type="entry name" value="SAM_MeTrfase_RsmI_CS"/>
</dbReference>
<comment type="similarity">
    <text evidence="6">Belongs to the methyltransferase superfamily. RsmI family.</text>
</comment>
<organism evidence="8 9">
    <name type="scientific">Aerococcus kribbianus</name>
    <dbReference type="NCBI Taxonomy" id="2999064"/>
    <lineage>
        <taxon>Bacteria</taxon>
        <taxon>Bacillati</taxon>
        <taxon>Bacillota</taxon>
        <taxon>Bacilli</taxon>
        <taxon>Lactobacillales</taxon>
        <taxon>Aerococcaceae</taxon>
        <taxon>Aerococcus</taxon>
    </lineage>
</organism>
<dbReference type="Proteomes" id="UP001146670">
    <property type="component" value="Unassembled WGS sequence"/>
</dbReference>
<comment type="function">
    <text evidence="6">Catalyzes the 2'-O-methylation of the ribose of cytidine 1402 (C1402) in 16S rRNA.</text>
</comment>
<dbReference type="SUPFAM" id="SSF53790">
    <property type="entry name" value="Tetrapyrrole methylase"/>
    <property type="match status" value="1"/>
</dbReference>
<evidence type="ECO:0000256" key="3">
    <source>
        <dbReference type="ARBA" id="ARBA00022603"/>
    </source>
</evidence>
<keyword evidence="9" id="KW-1185">Reference proteome</keyword>
<dbReference type="FunFam" id="3.40.1010.10:FF:000002">
    <property type="entry name" value="Ribosomal RNA small subunit methyltransferase I"/>
    <property type="match status" value="1"/>
</dbReference>
<reference evidence="8" key="1">
    <citation type="submission" date="2022-12" db="EMBL/GenBank/DDBJ databases">
        <title>Description and comparative metabolic analysis of Aerococcus sp. nov., isolated from the feces of a pig.</title>
        <authorList>
            <person name="Chang Y.-H."/>
        </authorList>
    </citation>
    <scope>NUCLEOTIDE SEQUENCE</scope>
    <source>
        <strain evidence="8">YH-aer222</strain>
    </source>
</reference>
<evidence type="ECO:0000256" key="4">
    <source>
        <dbReference type="ARBA" id="ARBA00022679"/>
    </source>
</evidence>
<comment type="caution">
    <text evidence="8">The sequence shown here is derived from an EMBL/GenBank/DDBJ whole genome shotgun (WGS) entry which is preliminary data.</text>
</comment>
<dbReference type="PANTHER" id="PTHR46111:SF1">
    <property type="entry name" value="RIBOSOMAL RNA SMALL SUBUNIT METHYLTRANSFERASE I"/>
    <property type="match status" value="1"/>
</dbReference>
<keyword evidence="5 6" id="KW-0949">S-adenosyl-L-methionine</keyword>
<dbReference type="AlphaFoldDB" id="A0A9X3FNV2"/>
<keyword evidence="4 6" id="KW-0808">Transferase</keyword>
<dbReference type="InterPro" id="IPR014776">
    <property type="entry name" value="4pyrrole_Mease_sub2"/>
</dbReference>
<dbReference type="InterPro" id="IPR000878">
    <property type="entry name" value="4pyrrol_Mease"/>
</dbReference>
<dbReference type="Gene3D" id="3.30.950.10">
    <property type="entry name" value="Methyltransferase, Cobalt-precorrin-4 Transmethylase, Domain 2"/>
    <property type="match status" value="1"/>
</dbReference>
<dbReference type="NCBIfam" id="TIGR00096">
    <property type="entry name" value="16S rRNA (cytidine(1402)-2'-O)-methyltransferase"/>
    <property type="match status" value="1"/>
</dbReference>
<dbReference type="RefSeq" id="WP_268752519.1">
    <property type="nucleotide sequence ID" value="NZ_JAPRFQ010000003.1"/>
</dbReference>
<dbReference type="EMBL" id="JAPRFR010000003">
    <property type="protein sequence ID" value="MCZ0726188.1"/>
    <property type="molecule type" value="Genomic_DNA"/>
</dbReference>
<dbReference type="EC" id="2.1.1.198" evidence="6"/>
<protein>
    <recommendedName>
        <fullName evidence="6">Ribosomal RNA small subunit methyltransferase I</fullName>
        <ecNumber evidence="6">2.1.1.198</ecNumber>
    </recommendedName>
    <alternativeName>
        <fullName evidence="6">16S rRNA 2'-O-ribose C1402 methyltransferase</fullName>
    </alternativeName>
    <alternativeName>
        <fullName evidence="6">rRNA (cytidine-2'-O-)-methyltransferase RsmI</fullName>
    </alternativeName>
</protein>
<accession>A0A9X3FNV2</accession>
<evidence type="ECO:0000256" key="1">
    <source>
        <dbReference type="ARBA" id="ARBA00022490"/>
    </source>
</evidence>
<sequence length="297" mass="32852">MQEQLSFKSQQVGQLYLVPTPIGNLDDMTFRAVNILKEADLILAEDTRHSQKLLNHFDITTPQLSYHEHNEKERQAEVLAKLAEGQRIAQISDAGMPAISDPGADLVTACIAANVPVIPLPGASAGLTALVASGLNPDRFAFIGFLPRKKNDRLHSLQDHVNFPYTMIFYESPFRLKQTLADMMGVFGADRSAVVVRELTKSYENFVRGSLGELVDYYDVHPDIKGEICLLLAGNDHPQSNDDLLQSALADLSLAEQVNWWMTNDSLTSKQAIKKVAKQNGLAKQEVYAAYHMGEEG</sequence>
<dbReference type="Gene3D" id="3.40.1010.10">
    <property type="entry name" value="Cobalt-precorrin-4 Transmethylase, Domain 1"/>
    <property type="match status" value="1"/>
</dbReference>
<dbReference type="InterPro" id="IPR014777">
    <property type="entry name" value="4pyrrole_Mease_sub1"/>
</dbReference>
<comment type="catalytic activity">
    <reaction evidence="6">
        <text>cytidine(1402) in 16S rRNA + S-adenosyl-L-methionine = 2'-O-methylcytidine(1402) in 16S rRNA + S-adenosyl-L-homocysteine + H(+)</text>
        <dbReference type="Rhea" id="RHEA:42924"/>
        <dbReference type="Rhea" id="RHEA-COMP:10285"/>
        <dbReference type="Rhea" id="RHEA-COMP:10286"/>
        <dbReference type="ChEBI" id="CHEBI:15378"/>
        <dbReference type="ChEBI" id="CHEBI:57856"/>
        <dbReference type="ChEBI" id="CHEBI:59789"/>
        <dbReference type="ChEBI" id="CHEBI:74495"/>
        <dbReference type="ChEBI" id="CHEBI:82748"/>
        <dbReference type="EC" id="2.1.1.198"/>
    </reaction>
</comment>
<comment type="subcellular location">
    <subcellularLocation>
        <location evidence="6">Cytoplasm</location>
    </subcellularLocation>
</comment>
<evidence type="ECO:0000259" key="7">
    <source>
        <dbReference type="Pfam" id="PF00590"/>
    </source>
</evidence>
<dbReference type="FunFam" id="3.30.950.10:FF:000002">
    <property type="entry name" value="Ribosomal RNA small subunit methyltransferase I"/>
    <property type="match status" value="1"/>
</dbReference>
<keyword evidence="2 6" id="KW-0698">rRNA processing</keyword>
<dbReference type="GO" id="GO:0070677">
    <property type="term" value="F:rRNA (cytosine-2'-O-)-methyltransferase activity"/>
    <property type="evidence" value="ECO:0007669"/>
    <property type="project" value="UniProtKB-UniRule"/>
</dbReference>
<dbReference type="PROSITE" id="PS01296">
    <property type="entry name" value="RSMI"/>
    <property type="match status" value="1"/>
</dbReference>
<evidence type="ECO:0000256" key="5">
    <source>
        <dbReference type="ARBA" id="ARBA00022691"/>
    </source>
</evidence>